<dbReference type="InterPro" id="IPR000032">
    <property type="entry name" value="HPr-like"/>
</dbReference>
<proteinExistence type="predicted"/>
<reference evidence="5" key="1">
    <citation type="journal article" date="2014" name="Front. Microbiol.">
        <title>High frequency of phylogenetically diverse reductive dehalogenase-homologous genes in deep subseafloor sedimentary metagenomes.</title>
        <authorList>
            <person name="Kawai M."/>
            <person name="Futagami T."/>
            <person name="Toyoda A."/>
            <person name="Takaki Y."/>
            <person name="Nishi S."/>
            <person name="Hori S."/>
            <person name="Arai W."/>
            <person name="Tsubouchi T."/>
            <person name="Morono Y."/>
            <person name="Uchiyama I."/>
            <person name="Ito T."/>
            <person name="Fujiyama A."/>
            <person name="Inagaki F."/>
            <person name="Takami H."/>
        </authorList>
    </citation>
    <scope>NUCLEOTIDE SEQUENCE</scope>
    <source>
        <strain evidence="5">Expedition CK06-06</strain>
    </source>
</reference>
<accession>X0VEL2</accession>
<dbReference type="GO" id="GO:0005737">
    <property type="term" value="C:cytoplasm"/>
    <property type="evidence" value="ECO:0007669"/>
    <property type="project" value="UniProtKB-SubCell"/>
</dbReference>
<keyword evidence="2" id="KW-0963">Cytoplasm</keyword>
<dbReference type="PROSITE" id="PS51350">
    <property type="entry name" value="PTS_HPR_DOM"/>
    <property type="match status" value="1"/>
</dbReference>
<dbReference type="AlphaFoldDB" id="X0VEL2"/>
<keyword evidence="3" id="KW-0598">Phosphotransferase system</keyword>
<dbReference type="PRINTS" id="PR00107">
    <property type="entry name" value="PHOSPHOCPHPR"/>
</dbReference>
<dbReference type="InterPro" id="IPR035895">
    <property type="entry name" value="HPr-like_sf"/>
</dbReference>
<dbReference type="NCBIfam" id="TIGR01003">
    <property type="entry name" value="PTS_HPr_family"/>
    <property type="match status" value="1"/>
</dbReference>
<dbReference type="SUPFAM" id="SSF55594">
    <property type="entry name" value="HPr-like"/>
    <property type="match status" value="1"/>
</dbReference>
<dbReference type="Pfam" id="PF00381">
    <property type="entry name" value="PTS-HPr"/>
    <property type="match status" value="1"/>
</dbReference>
<feature type="domain" description="HPr" evidence="4">
    <location>
        <begin position="1"/>
        <end position="88"/>
    </location>
</feature>
<dbReference type="Gene3D" id="3.30.1340.10">
    <property type="entry name" value="HPr-like"/>
    <property type="match status" value="1"/>
</dbReference>
<sequence length="89" mass="9783">MIEKKIIIKNKLGLHARAAVKFVNLANRFRSSVKIEKDGNEIDGKSILGILTLVAVQGTQIKLKVSGKDEDSALRALVALVNNKFHESE</sequence>
<dbReference type="PROSITE" id="PS00369">
    <property type="entry name" value="PTS_HPR_HIS"/>
    <property type="match status" value="1"/>
</dbReference>
<dbReference type="InterPro" id="IPR001020">
    <property type="entry name" value="PTS_HPr_His_P_site"/>
</dbReference>
<dbReference type="PANTHER" id="PTHR33705:SF2">
    <property type="entry name" value="PHOSPHOCARRIER PROTEIN NPR"/>
    <property type="match status" value="1"/>
</dbReference>
<evidence type="ECO:0000256" key="3">
    <source>
        <dbReference type="ARBA" id="ARBA00022683"/>
    </source>
</evidence>
<gene>
    <name evidence="5" type="ORF">S01H1_35182</name>
</gene>
<comment type="caution">
    <text evidence="5">The sequence shown here is derived from an EMBL/GenBank/DDBJ whole genome shotgun (WGS) entry which is preliminary data.</text>
</comment>
<evidence type="ECO:0000256" key="1">
    <source>
        <dbReference type="ARBA" id="ARBA00004496"/>
    </source>
</evidence>
<dbReference type="GO" id="GO:0009401">
    <property type="term" value="P:phosphoenolpyruvate-dependent sugar phosphotransferase system"/>
    <property type="evidence" value="ECO:0007669"/>
    <property type="project" value="UniProtKB-KW"/>
</dbReference>
<organism evidence="5">
    <name type="scientific">marine sediment metagenome</name>
    <dbReference type="NCBI Taxonomy" id="412755"/>
    <lineage>
        <taxon>unclassified sequences</taxon>
        <taxon>metagenomes</taxon>
        <taxon>ecological metagenomes</taxon>
    </lineage>
</organism>
<evidence type="ECO:0000256" key="2">
    <source>
        <dbReference type="ARBA" id="ARBA00022490"/>
    </source>
</evidence>
<protein>
    <recommendedName>
        <fullName evidence="4">HPr domain-containing protein</fullName>
    </recommendedName>
</protein>
<name>X0VEL2_9ZZZZ</name>
<dbReference type="CDD" id="cd00367">
    <property type="entry name" value="PTS-HPr_like"/>
    <property type="match status" value="1"/>
</dbReference>
<dbReference type="InterPro" id="IPR050399">
    <property type="entry name" value="HPr"/>
</dbReference>
<comment type="subcellular location">
    <subcellularLocation>
        <location evidence="1">Cytoplasm</location>
    </subcellularLocation>
</comment>
<dbReference type="PANTHER" id="PTHR33705">
    <property type="entry name" value="PHOSPHOCARRIER PROTEIN HPR"/>
    <property type="match status" value="1"/>
</dbReference>
<dbReference type="EMBL" id="BARS01021966">
    <property type="protein sequence ID" value="GAG09682.1"/>
    <property type="molecule type" value="Genomic_DNA"/>
</dbReference>
<evidence type="ECO:0000259" key="4">
    <source>
        <dbReference type="PROSITE" id="PS51350"/>
    </source>
</evidence>
<evidence type="ECO:0000313" key="5">
    <source>
        <dbReference type="EMBL" id="GAG09682.1"/>
    </source>
</evidence>